<feature type="signal peptide" evidence="2">
    <location>
        <begin position="1"/>
        <end position="24"/>
    </location>
</feature>
<evidence type="ECO:0000313" key="3">
    <source>
        <dbReference type="EMBL" id="MBK1882550.1"/>
    </source>
</evidence>
<name>A0A934S3L3_9BACT</name>
<gene>
    <name evidence="3" type="ORF">JIN85_08990</name>
</gene>
<sequence>MKLIHPTHFANRLVRFAIPLIAFAQIGSAAVVFTEDFEGGTNAFGLPTYGYNENYTLANSLTPAAGSRYAHGGNPAGAGEVMFEVSFSAPELSLTELGYTNEMVDSGTLNLTLAAQFSTYQSQNDFAIVSVQFLDALGGNLGSPIEIGGSDFVSTLSGGTGSRGWDTDSLESAIPVGARSMLLSVSENKTPQGAYIDGYVDNVTVSIVPEPSAIFLCIAGLLPWFFRRQR</sequence>
<dbReference type="Proteomes" id="UP000603141">
    <property type="component" value="Unassembled WGS sequence"/>
</dbReference>
<keyword evidence="1" id="KW-0812">Transmembrane</keyword>
<keyword evidence="1" id="KW-1133">Transmembrane helix</keyword>
<reference evidence="3" key="1">
    <citation type="submission" date="2021-01" db="EMBL/GenBank/DDBJ databases">
        <title>Modified the classification status of verrucomicrobia.</title>
        <authorList>
            <person name="Feng X."/>
        </authorList>
    </citation>
    <scope>NUCLEOTIDE SEQUENCE</scope>
    <source>
        <strain evidence="3">KCTC 22041</strain>
    </source>
</reference>
<feature type="chain" id="PRO_5038094068" description="PEP-CTERM protein-sorting domain-containing protein" evidence="2">
    <location>
        <begin position="25"/>
        <end position="230"/>
    </location>
</feature>
<evidence type="ECO:0000313" key="4">
    <source>
        <dbReference type="Proteomes" id="UP000603141"/>
    </source>
</evidence>
<comment type="caution">
    <text evidence="3">The sequence shown here is derived from an EMBL/GenBank/DDBJ whole genome shotgun (WGS) entry which is preliminary data.</text>
</comment>
<evidence type="ECO:0000256" key="2">
    <source>
        <dbReference type="SAM" id="SignalP"/>
    </source>
</evidence>
<evidence type="ECO:0008006" key="5">
    <source>
        <dbReference type="Google" id="ProtNLM"/>
    </source>
</evidence>
<proteinExistence type="predicted"/>
<keyword evidence="4" id="KW-1185">Reference proteome</keyword>
<accession>A0A934S3L3</accession>
<dbReference type="RefSeq" id="WP_200269796.1">
    <property type="nucleotide sequence ID" value="NZ_JAENIJ010000011.1"/>
</dbReference>
<dbReference type="AlphaFoldDB" id="A0A934S3L3"/>
<protein>
    <recommendedName>
        <fullName evidence="5">PEP-CTERM protein-sorting domain-containing protein</fullName>
    </recommendedName>
</protein>
<dbReference type="EMBL" id="JAENIJ010000011">
    <property type="protein sequence ID" value="MBK1882550.1"/>
    <property type="molecule type" value="Genomic_DNA"/>
</dbReference>
<keyword evidence="1" id="KW-0472">Membrane</keyword>
<keyword evidence="2" id="KW-0732">Signal</keyword>
<organism evidence="3 4">
    <name type="scientific">Luteolibacter pohnpeiensis</name>
    <dbReference type="NCBI Taxonomy" id="454153"/>
    <lineage>
        <taxon>Bacteria</taxon>
        <taxon>Pseudomonadati</taxon>
        <taxon>Verrucomicrobiota</taxon>
        <taxon>Verrucomicrobiia</taxon>
        <taxon>Verrucomicrobiales</taxon>
        <taxon>Verrucomicrobiaceae</taxon>
        <taxon>Luteolibacter</taxon>
    </lineage>
</organism>
<feature type="transmembrane region" description="Helical" evidence="1">
    <location>
        <begin position="207"/>
        <end position="226"/>
    </location>
</feature>
<evidence type="ECO:0000256" key="1">
    <source>
        <dbReference type="SAM" id="Phobius"/>
    </source>
</evidence>